<dbReference type="EMBL" id="JAESDN010000016">
    <property type="protein sequence ID" value="KAG7041213.1"/>
    <property type="molecule type" value="Genomic_DNA"/>
</dbReference>
<dbReference type="Pfam" id="PF00172">
    <property type="entry name" value="Zn_clus"/>
    <property type="match status" value="1"/>
</dbReference>
<keyword evidence="8" id="KW-1185">Reference proteome</keyword>
<keyword evidence="3" id="KW-0805">Transcription regulation</keyword>
<accession>A0A9P7QRF6</accession>
<evidence type="ECO:0000256" key="1">
    <source>
        <dbReference type="ARBA" id="ARBA00022723"/>
    </source>
</evidence>
<name>A0A9P7QRF6_9PEZI</name>
<dbReference type="PROSITE" id="PS50048">
    <property type="entry name" value="ZN2_CY6_FUNGAL_2"/>
    <property type="match status" value="1"/>
</dbReference>
<keyword evidence="2" id="KW-0862">Zinc</keyword>
<evidence type="ECO:0000313" key="7">
    <source>
        <dbReference type="EMBL" id="KAG7041213.1"/>
    </source>
</evidence>
<dbReference type="PANTHER" id="PTHR47660:SF3">
    <property type="entry name" value="FINGER DOMAIN PROTEIN, PUTATIVE (AFU_ORTHOLOGUE AFUA_4G03310)-RELATED"/>
    <property type="match status" value="1"/>
</dbReference>
<dbReference type="PROSITE" id="PS00463">
    <property type="entry name" value="ZN2_CY6_FUNGAL_1"/>
    <property type="match status" value="1"/>
</dbReference>
<comment type="caution">
    <text evidence="7">The sequence shown here is derived from an EMBL/GenBank/DDBJ whole genome shotgun (WGS) entry which is preliminary data.</text>
</comment>
<gene>
    <name evidence="7" type="ORF">JMJ77_008917</name>
</gene>
<dbReference type="AlphaFoldDB" id="A0A9P7QRF6"/>
<evidence type="ECO:0000256" key="3">
    <source>
        <dbReference type="ARBA" id="ARBA00023015"/>
    </source>
</evidence>
<evidence type="ECO:0000256" key="2">
    <source>
        <dbReference type="ARBA" id="ARBA00022833"/>
    </source>
</evidence>
<dbReference type="SUPFAM" id="SSF57701">
    <property type="entry name" value="Zn2/Cys6 DNA-binding domain"/>
    <property type="match status" value="1"/>
</dbReference>
<dbReference type="PANTHER" id="PTHR47660">
    <property type="entry name" value="TRANSCRIPTION FACTOR WITH C2H2 AND ZN(2)-CYS(6) DNA BINDING DOMAIN (EUROFUNG)-RELATED-RELATED"/>
    <property type="match status" value="1"/>
</dbReference>
<dbReference type="PRINTS" id="PR00755">
    <property type="entry name" value="AFLATOXINBRP"/>
</dbReference>
<evidence type="ECO:0000256" key="4">
    <source>
        <dbReference type="ARBA" id="ARBA00023163"/>
    </source>
</evidence>
<dbReference type="GO" id="GO:0000981">
    <property type="term" value="F:DNA-binding transcription factor activity, RNA polymerase II-specific"/>
    <property type="evidence" value="ECO:0007669"/>
    <property type="project" value="InterPro"/>
</dbReference>
<dbReference type="SMART" id="SM00066">
    <property type="entry name" value="GAL4"/>
    <property type="match status" value="1"/>
</dbReference>
<dbReference type="GO" id="GO:0008270">
    <property type="term" value="F:zinc ion binding"/>
    <property type="evidence" value="ECO:0007669"/>
    <property type="project" value="InterPro"/>
</dbReference>
<proteinExistence type="predicted"/>
<protein>
    <submittedName>
        <fullName evidence="7">C6 finger domain-containing protein</fullName>
    </submittedName>
</protein>
<keyword evidence="1" id="KW-0479">Metal-binding</keyword>
<dbReference type="Proteomes" id="UP000699042">
    <property type="component" value="Unassembled WGS sequence"/>
</dbReference>
<dbReference type="InterPro" id="IPR036864">
    <property type="entry name" value="Zn2-C6_fun-type_DNA-bd_sf"/>
</dbReference>
<evidence type="ECO:0000313" key="8">
    <source>
        <dbReference type="Proteomes" id="UP000699042"/>
    </source>
</evidence>
<organism evidence="7 8">
    <name type="scientific">Colletotrichum scovillei</name>
    <dbReference type="NCBI Taxonomy" id="1209932"/>
    <lineage>
        <taxon>Eukaryota</taxon>
        <taxon>Fungi</taxon>
        <taxon>Dikarya</taxon>
        <taxon>Ascomycota</taxon>
        <taxon>Pezizomycotina</taxon>
        <taxon>Sordariomycetes</taxon>
        <taxon>Hypocreomycetidae</taxon>
        <taxon>Glomerellales</taxon>
        <taxon>Glomerellaceae</taxon>
        <taxon>Colletotrichum</taxon>
        <taxon>Colletotrichum acutatum species complex</taxon>
    </lineage>
</organism>
<sequence length="540" mass="60821">GSGFLICLFWPDRAAGGGSDFAKVNRGSICGLAQLIWVKFSNHPPQKHALVTIDIVTSSSPRSQTIRRTTRLSVRMPNFRRKSCQQCRSSKLACDRRQPRCSRCEQRNWPCRYSTTSQATVHLEKGYRQLRSPQLCTTRQISEVSPLDISSIEAAITSSTRDLNDCQTASVFEVADTIGDIGVFEWAAEPTNSTNETSWSDGVTGNSPRLISTGPIADTSSDIVTNIIADINTQISSRANFELSMLVDVDQLLRPRRNKTAEASLTSKMMLGSIRRYPAMLINDLNLPPFISSPCFGDEILCQQSGIHQCLPQPLATCASIVRMFPRESLRDRSFAWKTIYMEQQRLFHEHESYDRETLIAAVQAVTLYTILHVEDVASIPEHYLRSITITLGTMTYTMMQAQTGANHTQHYSIPNRHEWISNESVGRLTCFCYALNELLSIAICPSSGHGGATCKTVHLPSTRSLWLAKTNIEWQRHYLEQSSQRGFKDTLKVSHLREYARYAGNALPREGWVADFENWCLNHDELGQFIWMATKLEPV</sequence>
<reference evidence="7" key="1">
    <citation type="submission" date="2021-05" db="EMBL/GenBank/DDBJ databases">
        <title>Comparative genomics of three Colletotrichum scovillei strains and genetic complementation revealed genes involved fungal growth and virulence on chili pepper.</title>
        <authorList>
            <person name="Hsieh D.-K."/>
            <person name="Chuang S.-C."/>
            <person name="Chen C.-Y."/>
            <person name="Chao Y.-T."/>
            <person name="Lu M.-Y.J."/>
            <person name="Lee M.-H."/>
            <person name="Shih M.-C."/>
        </authorList>
    </citation>
    <scope>NUCLEOTIDE SEQUENCE</scope>
    <source>
        <strain evidence="7">Coll-153</strain>
    </source>
</reference>
<keyword evidence="5" id="KW-0539">Nucleus</keyword>
<feature type="domain" description="Zn(2)-C6 fungal-type" evidence="6">
    <location>
        <begin position="83"/>
        <end position="113"/>
    </location>
</feature>
<evidence type="ECO:0000256" key="5">
    <source>
        <dbReference type="ARBA" id="ARBA00023242"/>
    </source>
</evidence>
<keyword evidence="4" id="KW-0804">Transcription</keyword>
<evidence type="ECO:0000259" key="6">
    <source>
        <dbReference type="PROSITE" id="PS50048"/>
    </source>
</evidence>
<dbReference type="CDD" id="cd00067">
    <property type="entry name" value="GAL4"/>
    <property type="match status" value="1"/>
</dbReference>
<feature type="non-terminal residue" evidence="7">
    <location>
        <position position="1"/>
    </location>
</feature>
<dbReference type="Gene3D" id="4.10.240.10">
    <property type="entry name" value="Zn(2)-C6 fungal-type DNA-binding domain"/>
    <property type="match status" value="1"/>
</dbReference>
<dbReference type="InterPro" id="IPR001138">
    <property type="entry name" value="Zn2Cys6_DnaBD"/>
</dbReference>